<gene>
    <name evidence="1" type="ORF">PODLI_1B042981</name>
</gene>
<proteinExistence type="predicted"/>
<evidence type="ECO:0000313" key="2">
    <source>
        <dbReference type="Proteomes" id="UP001178461"/>
    </source>
</evidence>
<protein>
    <submittedName>
        <fullName evidence="1">Uncharacterized protein</fullName>
    </submittedName>
</protein>
<evidence type="ECO:0000313" key="1">
    <source>
        <dbReference type="EMBL" id="CAI5773277.1"/>
    </source>
</evidence>
<organism evidence="1 2">
    <name type="scientific">Podarcis lilfordi</name>
    <name type="common">Lilford's wall lizard</name>
    <dbReference type="NCBI Taxonomy" id="74358"/>
    <lineage>
        <taxon>Eukaryota</taxon>
        <taxon>Metazoa</taxon>
        <taxon>Chordata</taxon>
        <taxon>Craniata</taxon>
        <taxon>Vertebrata</taxon>
        <taxon>Euteleostomi</taxon>
        <taxon>Lepidosauria</taxon>
        <taxon>Squamata</taxon>
        <taxon>Bifurcata</taxon>
        <taxon>Unidentata</taxon>
        <taxon>Episquamata</taxon>
        <taxon>Laterata</taxon>
        <taxon>Lacertibaenia</taxon>
        <taxon>Lacertidae</taxon>
        <taxon>Podarcis</taxon>
    </lineage>
</organism>
<sequence>MTIPMSHKNGPRYTTLGAFRFGKSASTTSANESNIAHYFCLNGRHFGTHLDKEADLKNMVPTRDEKHSNGTTARAATALVNALKEEMSLQLMSKQEHTNTWMDILEAKSGNI</sequence>
<dbReference type="Proteomes" id="UP001178461">
    <property type="component" value="Chromosome 4"/>
</dbReference>
<reference evidence="1" key="1">
    <citation type="submission" date="2022-12" db="EMBL/GenBank/DDBJ databases">
        <authorList>
            <person name="Alioto T."/>
            <person name="Alioto T."/>
            <person name="Gomez Garrido J."/>
        </authorList>
    </citation>
    <scope>NUCLEOTIDE SEQUENCE</scope>
</reference>
<accession>A0AA35K9F0</accession>
<keyword evidence="2" id="KW-1185">Reference proteome</keyword>
<dbReference type="EMBL" id="OX395129">
    <property type="protein sequence ID" value="CAI5773277.1"/>
    <property type="molecule type" value="Genomic_DNA"/>
</dbReference>
<name>A0AA35K9F0_9SAUR</name>
<dbReference type="AlphaFoldDB" id="A0AA35K9F0"/>